<dbReference type="EMBL" id="MCFH01000022">
    <property type="protein sequence ID" value="ORX49991.1"/>
    <property type="molecule type" value="Genomic_DNA"/>
</dbReference>
<proteinExistence type="inferred from homology"/>
<dbReference type="Proteomes" id="UP000193719">
    <property type="component" value="Unassembled WGS sequence"/>
</dbReference>
<evidence type="ECO:0000256" key="4">
    <source>
        <dbReference type="ARBA" id="ARBA00023136"/>
    </source>
</evidence>
<evidence type="ECO:0000256" key="1">
    <source>
        <dbReference type="ARBA" id="ARBA00004656"/>
    </source>
</evidence>
<feature type="compositionally biased region" description="Basic and acidic residues" evidence="6">
    <location>
        <begin position="79"/>
        <end position="95"/>
    </location>
</feature>
<protein>
    <recommendedName>
        <fullName evidence="3">BLOC-1-related complex subunit 7</fullName>
    </recommendedName>
</protein>
<comment type="subcellular location">
    <subcellularLocation>
        <location evidence="1">Lysosome membrane</location>
    </subcellularLocation>
</comment>
<dbReference type="OrthoDB" id="2150486at2759"/>
<evidence type="ECO:0000256" key="2">
    <source>
        <dbReference type="ARBA" id="ARBA00005433"/>
    </source>
</evidence>
<evidence type="ECO:0000256" key="6">
    <source>
        <dbReference type="SAM" id="MobiDB-lite"/>
    </source>
</evidence>
<dbReference type="AlphaFoldDB" id="A0A1Y1V9W9"/>
<gene>
    <name evidence="7" type="ORF">BCR36DRAFT_404558</name>
</gene>
<feature type="compositionally biased region" description="Polar residues" evidence="6">
    <location>
        <begin position="110"/>
        <end position="125"/>
    </location>
</feature>
<sequence length="252" mass="28596">MKNSKKKDDSLSEEKKQTSGISLMKHNRLRVLSESSSNKIISSKNDLVLSSNDNFIYKKDITIAEKINQLKHKKYYLRKNNENDKTRSNNNDSRRNSSNNNDFSMSDNDTIQNIDPITPSSSYNVDTRRSSRDNNQSNNALDSIITDPSTLAQPIRQELQIKAKESMSDIILACRSLIQSSNVSNNLSKAVYNFSLLDSVFSDIDNSITKINQNLSSCKQKNEDITKSLEELNEAQEGSRRVKDLIVAYITE</sequence>
<keyword evidence="4" id="KW-0472">Membrane</keyword>
<dbReference type="Pfam" id="PF16088">
    <property type="entry name" value="BORCS7"/>
    <property type="match status" value="1"/>
</dbReference>
<feature type="region of interest" description="Disordered" evidence="6">
    <location>
        <begin position="1"/>
        <end position="22"/>
    </location>
</feature>
<comment type="caution">
    <text evidence="7">The sequence shown here is derived from an EMBL/GenBank/DDBJ whole genome shotgun (WGS) entry which is preliminary data.</text>
</comment>
<organism evidence="7 8">
    <name type="scientific">Piromyces finnis</name>
    <dbReference type="NCBI Taxonomy" id="1754191"/>
    <lineage>
        <taxon>Eukaryota</taxon>
        <taxon>Fungi</taxon>
        <taxon>Fungi incertae sedis</taxon>
        <taxon>Chytridiomycota</taxon>
        <taxon>Chytridiomycota incertae sedis</taxon>
        <taxon>Neocallimastigomycetes</taxon>
        <taxon>Neocallimastigales</taxon>
        <taxon>Neocallimastigaceae</taxon>
        <taxon>Piromyces</taxon>
    </lineage>
</organism>
<feature type="region of interest" description="Disordered" evidence="6">
    <location>
        <begin position="76"/>
        <end position="145"/>
    </location>
</feature>
<evidence type="ECO:0000256" key="3">
    <source>
        <dbReference type="ARBA" id="ARBA00022295"/>
    </source>
</evidence>
<keyword evidence="8" id="KW-1185">Reference proteome</keyword>
<evidence type="ECO:0000256" key="5">
    <source>
        <dbReference type="ARBA" id="ARBA00023228"/>
    </source>
</evidence>
<reference evidence="7 8" key="1">
    <citation type="submission" date="2016-08" db="EMBL/GenBank/DDBJ databases">
        <title>Genomes of anaerobic fungi encode conserved fungal cellulosomes for biomass hydrolysis.</title>
        <authorList>
            <consortium name="DOE Joint Genome Institute"/>
            <person name="Haitjema C.H."/>
            <person name="Gilmore S.P."/>
            <person name="Henske J.K."/>
            <person name="Solomon K.V."/>
            <person name="De Groot R."/>
            <person name="Kuo A."/>
            <person name="Mondo S.J."/>
            <person name="Salamov A.A."/>
            <person name="Labutti K."/>
            <person name="Zhao Z."/>
            <person name="Chiniquy J."/>
            <person name="Barry K."/>
            <person name="Brewer H.M."/>
            <person name="Purvine S.O."/>
            <person name="Wright A.T."/>
            <person name="Boxma B."/>
            <person name="Van Alen T."/>
            <person name="Hackstein J.H."/>
            <person name="Baker S.E."/>
            <person name="Grigoriev I.V."/>
            <person name="O'Malley M.A."/>
        </authorList>
    </citation>
    <scope>NUCLEOTIDE SEQUENCE [LARGE SCALE GENOMIC DNA]</scope>
    <source>
        <strain evidence="8">finn</strain>
    </source>
</reference>
<keyword evidence="5" id="KW-0458">Lysosome</keyword>
<evidence type="ECO:0000313" key="8">
    <source>
        <dbReference type="Proteomes" id="UP000193719"/>
    </source>
</evidence>
<feature type="compositionally biased region" description="Low complexity" evidence="6">
    <location>
        <begin position="96"/>
        <end position="109"/>
    </location>
</feature>
<comment type="similarity">
    <text evidence="2">Belongs to the BORCS7 family.</text>
</comment>
<name>A0A1Y1V9W9_9FUNG</name>
<dbReference type="InterPro" id="IPR032143">
    <property type="entry name" value="BORCS7"/>
</dbReference>
<feature type="compositionally biased region" description="Basic and acidic residues" evidence="6">
    <location>
        <begin position="1"/>
        <end position="17"/>
    </location>
</feature>
<accession>A0A1Y1V9W9</accession>
<reference evidence="7 8" key="2">
    <citation type="submission" date="2016-08" db="EMBL/GenBank/DDBJ databases">
        <title>Pervasive Adenine N6-methylation of Active Genes in Fungi.</title>
        <authorList>
            <consortium name="DOE Joint Genome Institute"/>
            <person name="Mondo S.J."/>
            <person name="Dannebaum R.O."/>
            <person name="Kuo R.C."/>
            <person name="Labutti K."/>
            <person name="Haridas S."/>
            <person name="Kuo A."/>
            <person name="Salamov A."/>
            <person name="Ahrendt S.R."/>
            <person name="Lipzen A."/>
            <person name="Sullivan W."/>
            <person name="Andreopoulos W.B."/>
            <person name="Clum A."/>
            <person name="Lindquist E."/>
            <person name="Daum C."/>
            <person name="Ramamoorthy G.K."/>
            <person name="Gryganskyi A."/>
            <person name="Culley D."/>
            <person name="Magnuson J.K."/>
            <person name="James T.Y."/>
            <person name="O'Malley M.A."/>
            <person name="Stajich J.E."/>
            <person name="Spatafora J.W."/>
            <person name="Visel A."/>
            <person name="Grigoriev I.V."/>
        </authorList>
    </citation>
    <scope>NUCLEOTIDE SEQUENCE [LARGE SCALE GENOMIC DNA]</scope>
    <source>
        <strain evidence="8">finn</strain>
    </source>
</reference>
<evidence type="ECO:0000313" key="7">
    <source>
        <dbReference type="EMBL" id="ORX49991.1"/>
    </source>
</evidence>